<dbReference type="PANTHER" id="PTHR13572:SF4">
    <property type="entry name" value="RE57134P"/>
    <property type="match status" value="1"/>
</dbReference>
<dbReference type="CDD" id="cd00063">
    <property type="entry name" value="FN3"/>
    <property type="match status" value="1"/>
</dbReference>
<dbReference type="SUPFAM" id="SSF49265">
    <property type="entry name" value="Fibronectin type III"/>
    <property type="match status" value="1"/>
</dbReference>
<dbReference type="InterPro" id="IPR036116">
    <property type="entry name" value="FN3_sf"/>
</dbReference>
<dbReference type="Pfam" id="PF00041">
    <property type="entry name" value="fn3"/>
    <property type="match status" value="1"/>
</dbReference>
<comment type="caution">
    <text evidence="13">The sequence shown here is derived from an EMBL/GenBank/DDBJ whole genome shotgun (WGS) entry which is preliminary data.</text>
</comment>
<evidence type="ECO:0000256" key="9">
    <source>
        <dbReference type="ARBA" id="ARBA00023326"/>
    </source>
</evidence>
<dbReference type="PROSITE" id="PS50853">
    <property type="entry name" value="FN3"/>
    <property type="match status" value="1"/>
</dbReference>
<feature type="domain" description="F5/8 type C" evidence="11">
    <location>
        <begin position="450"/>
        <end position="592"/>
    </location>
</feature>
<keyword evidence="14" id="KW-1185">Reference proteome</keyword>
<keyword evidence="9" id="KW-0119">Carbohydrate metabolism</keyword>
<evidence type="ECO:0000259" key="12">
    <source>
        <dbReference type="PROSITE" id="PS50853"/>
    </source>
</evidence>
<evidence type="ECO:0000313" key="13">
    <source>
        <dbReference type="EMBL" id="MDP9842545.1"/>
    </source>
</evidence>
<evidence type="ECO:0000256" key="1">
    <source>
        <dbReference type="ARBA" id="ARBA00004323"/>
    </source>
</evidence>
<evidence type="ECO:0000256" key="4">
    <source>
        <dbReference type="ARBA" id="ARBA00022968"/>
    </source>
</evidence>
<keyword evidence="7" id="KW-0472">Membrane</keyword>
<evidence type="ECO:0000256" key="5">
    <source>
        <dbReference type="ARBA" id="ARBA00022989"/>
    </source>
</evidence>
<evidence type="ECO:0000256" key="3">
    <source>
        <dbReference type="ARBA" id="ARBA00022801"/>
    </source>
</evidence>
<keyword evidence="3" id="KW-0378">Hydrolase</keyword>
<dbReference type="SMART" id="SM00060">
    <property type="entry name" value="FN3"/>
    <property type="match status" value="1"/>
</dbReference>
<evidence type="ECO:0000259" key="11">
    <source>
        <dbReference type="PROSITE" id="PS50022"/>
    </source>
</evidence>
<name>A0ABT9Q715_9ACTN</name>
<keyword evidence="5" id="KW-1133">Transmembrane helix</keyword>
<feature type="domain" description="Fibronectin type-III" evidence="12">
    <location>
        <begin position="358"/>
        <end position="447"/>
    </location>
</feature>
<evidence type="ECO:0000256" key="10">
    <source>
        <dbReference type="SAM" id="MobiDB-lite"/>
    </source>
</evidence>
<dbReference type="PROSITE" id="PS50022">
    <property type="entry name" value="FA58C_3"/>
    <property type="match status" value="1"/>
</dbReference>
<dbReference type="InterPro" id="IPR013783">
    <property type="entry name" value="Ig-like_fold"/>
</dbReference>
<keyword evidence="9" id="KW-0624">Polysaccharide degradation</keyword>
<gene>
    <name evidence="13" type="ORF">J2853_001756</name>
</gene>
<dbReference type="Pfam" id="PF00754">
    <property type="entry name" value="F5_F8_type_C"/>
    <property type="match status" value="1"/>
</dbReference>
<dbReference type="Gene3D" id="3.20.20.80">
    <property type="entry name" value="Glycosidases"/>
    <property type="match status" value="1"/>
</dbReference>
<dbReference type="PANTHER" id="PTHR13572">
    <property type="entry name" value="ENDO-ALPHA-1,2-MANNOSIDASE"/>
    <property type="match status" value="1"/>
</dbReference>
<dbReference type="Gene3D" id="2.60.120.260">
    <property type="entry name" value="Galactose-binding domain-like"/>
    <property type="match status" value="1"/>
</dbReference>
<dbReference type="InterPro" id="IPR003961">
    <property type="entry name" value="FN3_dom"/>
</dbReference>
<sequence length="592" mass="62582">MVLLLVLCWTGVQAAPTARGAAVPELSTNVHLFYYPWYGNPQVGGEWRHWQQGGRTPPNDIGADLYPSLGPYDSGDHAGAVTKHMQWIKQAGVGVLVYSWWGQGSYEDNLAAGVMNIAAQHGIKVAWHIEPYGGRSAASVVDDIRYINNRYGGSPAFYRDAEHGNRAAFYVFESLKITDWAALDQVTQNNIVLAQTTDTSKIAHFSGLYTYDGIAGATAPGWANAGAYAKQNGLIWAPSVAPGYIDDRAVPGNTSPTLGRANGATYDLEWANALDPAKGGLPSWVSITSFNEWHEGSSIEPAHANPPAGFGYQTFEGAYGKTGAAAETAYLDRTKYWATEFETRRGTGGQQDTQPPSAPGNARSTATTETSVALAWNASTDNVGVSGYDVYREAGATGVKVGSASGTSFTVTGLSPSTSYRFYVVARDAAQNTSPPSATVTAVTKTPTGCSPGTGDLARGKSITASGATQNYVPANAVDGNASTYWESANHAFPQSITVDLCAQAGVKRVVLKLPPISSWNTRTQTLSVLGSVNGIDFGTLVASKGYVFDPGTGNTVTIAVPSTTQRYLRLNITGNTGWPAGQLSSFEVYSS</sequence>
<comment type="subcellular location">
    <subcellularLocation>
        <location evidence="1">Golgi apparatus membrane</location>
        <topology evidence="1">Single-pass type II membrane protein</topology>
    </subcellularLocation>
</comment>
<dbReference type="Gene3D" id="2.60.40.10">
    <property type="entry name" value="Immunoglobulins"/>
    <property type="match status" value="1"/>
</dbReference>
<organism evidence="13 14">
    <name type="scientific">Streptosporangium lutulentum</name>
    <dbReference type="NCBI Taxonomy" id="1461250"/>
    <lineage>
        <taxon>Bacteria</taxon>
        <taxon>Bacillati</taxon>
        <taxon>Actinomycetota</taxon>
        <taxon>Actinomycetes</taxon>
        <taxon>Streptosporangiales</taxon>
        <taxon>Streptosporangiaceae</taxon>
        <taxon>Streptosporangium</taxon>
    </lineage>
</organism>
<dbReference type="RefSeq" id="WP_307556442.1">
    <property type="nucleotide sequence ID" value="NZ_JAUSQU010000001.1"/>
</dbReference>
<reference evidence="13 14" key="1">
    <citation type="submission" date="2023-07" db="EMBL/GenBank/DDBJ databases">
        <title>Sequencing the genomes of 1000 actinobacteria strains.</title>
        <authorList>
            <person name="Klenk H.-P."/>
        </authorList>
    </citation>
    <scope>NUCLEOTIDE SEQUENCE [LARGE SCALE GENOMIC DNA]</scope>
    <source>
        <strain evidence="13 14">DSM 46740</strain>
    </source>
</reference>
<evidence type="ECO:0000313" key="14">
    <source>
        <dbReference type="Proteomes" id="UP001225356"/>
    </source>
</evidence>
<evidence type="ECO:0000256" key="8">
    <source>
        <dbReference type="ARBA" id="ARBA00023295"/>
    </source>
</evidence>
<evidence type="ECO:0000256" key="2">
    <source>
        <dbReference type="ARBA" id="ARBA00022692"/>
    </source>
</evidence>
<dbReference type="CDD" id="cd11574">
    <property type="entry name" value="GH99"/>
    <property type="match status" value="1"/>
</dbReference>
<keyword evidence="2" id="KW-0812">Transmembrane</keyword>
<accession>A0ABT9Q715</accession>
<evidence type="ECO:0000256" key="7">
    <source>
        <dbReference type="ARBA" id="ARBA00023136"/>
    </source>
</evidence>
<protein>
    <submittedName>
        <fullName evidence="13">Chitodextrinase</fullName>
    </submittedName>
</protein>
<keyword evidence="6" id="KW-0333">Golgi apparatus</keyword>
<dbReference type="SUPFAM" id="SSF49785">
    <property type="entry name" value="Galactose-binding domain-like"/>
    <property type="match status" value="1"/>
</dbReference>
<dbReference type="InterPro" id="IPR026071">
    <property type="entry name" value="Glyco_Hydrolase_99"/>
</dbReference>
<keyword evidence="8" id="KW-0326">Glycosidase</keyword>
<dbReference type="InterPro" id="IPR008979">
    <property type="entry name" value="Galactose-bd-like_sf"/>
</dbReference>
<dbReference type="Proteomes" id="UP001225356">
    <property type="component" value="Unassembled WGS sequence"/>
</dbReference>
<dbReference type="InterPro" id="IPR000421">
    <property type="entry name" value="FA58C"/>
</dbReference>
<keyword evidence="4" id="KW-0735">Signal-anchor</keyword>
<dbReference type="Pfam" id="PF16317">
    <property type="entry name" value="Glyco_hydro_99"/>
    <property type="match status" value="1"/>
</dbReference>
<proteinExistence type="predicted"/>
<dbReference type="EMBL" id="JAUSQU010000001">
    <property type="protein sequence ID" value="MDP9842545.1"/>
    <property type="molecule type" value="Genomic_DNA"/>
</dbReference>
<feature type="region of interest" description="Disordered" evidence="10">
    <location>
        <begin position="344"/>
        <end position="368"/>
    </location>
</feature>
<evidence type="ECO:0000256" key="6">
    <source>
        <dbReference type="ARBA" id="ARBA00023034"/>
    </source>
</evidence>